<accession>A0ABD2PWL6</accession>
<dbReference type="AlphaFoldDB" id="A0ABD2PWL6"/>
<sequence>MVTAVKRSAGRSPRRASSIRRRRHVATTAAMGRGMMRSPPSRLKVRRRHVSGTVPQTSITQAAASALVRAKRARALPQRTINSIDALRRLSSVRFFQYVAHFLSIDSYNDPTMERKEDVFKMAQLRNFSQVKSFAHSNFGDPYISHSQECTPLALQQYLEVCRRMFMDHFYLMRTPAYERDLRVRLRREQLRNQELKNRSKLLEDSISTYREQGGALLHAYSNKVAFGSEIQSRKLIKYHNSLKDKTKNLRKEVQELSRANQSLVKSYKTIAHNLKESLCSGAVAPSSKTQEALDALHKSLRCEAGLLDTRSKDLIQLSPELAHYRPGTNSEVTSPRMKSLLKKTLLAVGVPPELSPLKKPKEMVPAPSDKKRKVPAPLNIVPEKESEKQPEVYSPEFCAPKPPNLELRRASEPPQPSQAMLNRRKLVPTTPQSQTVKQNAVLEGYPTLFSVLDSSAKGKSHVFGGRSMHASLQDLISEEFSRPSTASPSQQPLSHEATPTLTMTSGLGSSISGTAANSASNSKDISNINDLVRLLSL</sequence>
<feature type="coiled-coil region" evidence="1">
    <location>
        <begin position="240"/>
        <end position="267"/>
    </location>
</feature>
<feature type="region of interest" description="Disordered" evidence="2">
    <location>
        <begin position="353"/>
        <end position="404"/>
    </location>
</feature>
<evidence type="ECO:0000313" key="4">
    <source>
        <dbReference type="Proteomes" id="UP001626550"/>
    </source>
</evidence>
<evidence type="ECO:0000313" key="3">
    <source>
        <dbReference type="EMBL" id="KAL3311835.1"/>
    </source>
</evidence>
<feature type="compositionally biased region" description="Basic residues" evidence="2">
    <location>
        <begin position="8"/>
        <end position="23"/>
    </location>
</feature>
<evidence type="ECO:0000256" key="1">
    <source>
        <dbReference type="SAM" id="Coils"/>
    </source>
</evidence>
<name>A0ABD2PWL6_9PLAT</name>
<keyword evidence="1" id="KW-0175">Coiled coil</keyword>
<dbReference type="EMBL" id="JBJKFK010001993">
    <property type="protein sequence ID" value="KAL3311835.1"/>
    <property type="molecule type" value="Genomic_DNA"/>
</dbReference>
<proteinExistence type="predicted"/>
<comment type="caution">
    <text evidence="3">The sequence shown here is derived from an EMBL/GenBank/DDBJ whole genome shotgun (WGS) entry which is preliminary data.</text>
</comment>
<feature type="region of interest" description="Disordered" evidence="2">
    <location>
        <begin position="1"/>
        <end position="23"/>
    </location>
</feature>
<keyword evidence="4" id="KW-1185">Reference proteome</keyword>
<evidence type="ECO:0000256" key="2">
    <source>
        <dbReference type="SAM" id="MobiDB-lite"/>
    </source>
</evidence>
<gene>
    <name evidence="3" type="primary">DOT1L_2</name>
    <name evidence="3" type="ORF">Ciccas_009578</name>
</gene>
<organism evidence="3 4">
    <name type="scientific">Cichlidogyrus casuarinus</name>
    <dbReference type="NCBI Taxonomy" id="1844966"/>
    <lineage>
        <taxon>Eukaryota</taxon>
        <taxon>Metazoa</taxon>
        <taxon>Spiralia</taxon>
        <taxon>Lophotrochozoa</taxon>
        <taxon>Platyhelminthes</taxon>
        <taxon>Monogenea</taxon>
        <taxon>Monopisthocotylea</taxon>
        <taxon>Dactylogyridea</taxon>
        <taxon>Ancyrocephalidae</taxon>
        <taxon>Cichlidogyrus</taxon>
    </lineage>
</organism>
<reference evidence="3 4" key="1">
    <citation type="submission" date="2024-11" db="EMBL/GenBank/DDBJ databases">
        <title>Adaptive evolution of stress response genes in parasites aligns with host niche diversity.</title>
        <authorList>
            <person name="Hahn C."/>
            <person name="Resl P."/>
        </authorList>
    </citation>
    <scope>NUCLEOTIDE SEQUENCE [LARGE SCALE GENOMIC DNA]</scope>
    <source>
        <strain evidence="3">EGGRZ-B1_66</strain>
        <tissue evidence="3">Body</tissue>
    </source>
</reference>
<feature type="coiled-coil region" evidence="1">
    <location>
        <begin position="179"/>
        <end position="213"/>
    </location>
</feature>
<dbReference type="Proteomes" id="UP001626550">
    <property type="component" value="Unassembled WGS sequence"/>
</dbReference>
<feature type="compositionally biased region" description="Polar residues" evidence="2">
    <location>
        <begin position="483"/>
        <end position="523"/>
    </location>
</feature>
<protein>
    <submittedName>
        <fullName evidence="3">Histone-lysine N-methyltransferase, H3 lysine-79 specific</fullName>
    </submittedName>
</protein>
<feature type="region of interest" description="Disordered" evidence="2">
    <location>
        <begin position="480"/>
        <end position="523"/>
    </location>
</feature>